<keyword evidence="1" id="KW-0732">Signal</keyword>
<gene>
    <name evidence="2" type="ORF">VE26_03340</name>
</gene>
<accession>A0A0F5FKK1</accession>
<sequence>MNTSCLRRALAPALAVLLLASPVVAQEAPAPMSVAPVPETSPAASFDTGYRPSPTVASRVQREFLDQLRWSAGIAARDSLAAAFAERSPVEIWQELVAEQGLSPNNVADALTAYWVLNWITANGAYAAQIDNAPVQRQLRAAFAADSNFRGMGDLQRQQLAENYILNFLLEHAALNQAVAARDVDALNRLAAASVARFQTNMGVNLLAVVPSAEGFAPRARR</sequence>
<feature type="signal peptide" evidence="1">
    <location>
        <begin position="1"/>
        <end position="25"/>
    </location>
</feature>
<dbReference type="EMBL" id="JZEY01000054">
    <property type="protein sequence ID" value="KKB09070.1"/>
    <property type="molecule type" value="Genomic_DNA"/>
</dbReference>
<evidence type="ECO:0000313" key="3">
    <source>
        <dbReference type="Proteomes" id="UP000033649"/>
    </source>
</evidence>
<protein>
    <submittedName>
        <fullName evidence="2">Uncharacterized protein</fullName>
    </submittedName>
</protein>
<dbReference type="PATRIC" id="fig|429727.3.peg.696"/>
<evidence type="ECO:0000313" key="2">
    <source>
        <dbReference type="EMBL" id="KKB09070.1"/>
    </source>
</evidence>
<evidence type="ECO:0000256" key="1">
    <source>
        <dbReference type="SAM" id="SignalP"/>
    </source>
</evidence>
<organism evidence="2 3">
    <name type="scientific">Devosia chinhatensis</name>
    <dbReference type="NCBI Taxonomy" id="429727"/>
    <lineage>
        <taxon>Bacteria</taxon>
        <taxon>Pseudomonadati</taxon>
        <taxon>Pseudomonadota</taxon>
        <taxon>Alphaproteobacteria</taxon>
        <taxon>Hyphomicrobiales</taxon>
        <taxon>Devosiaceae</taxon>
        <taxon>Devosia</taxon>
    </lineage>
</organism>
<dbReference type="Pfam" id="PF20388">
    <property type="entry name" value="DUF6683"/>
    <property type="match status" value="1"/>
</dbReference>
<dbReference type="OrthoDB" id="8445713at2"/>
<name>A0A0F5FKK1_9HYPH</name>
<dbReference type="RefSeq" id="WP_046103760.1">
    <property type="nucleotide sequence ID" value="NZ_JZEY01000054.1"/>
</dbReference>
<comment type="caution">
    <text evidence="2">The sequence shown here is derived from an EMBL/GenBank/DDBJ whole genome shotgun (WGS) entry which is preliminary data.</text>
</comment>
<proteinExistence type="predicted"/>
<dbReference type="InterPro" id="IPR046505">
    <property type="entry name" value="DUF6683"/>
</dbReference>
<feature type="chain" id="PRO_5002486469" evidence="1">
    <location>
        <begin position="26"/>
        <end position="222"/>
    </location>
</feature>
<keyword evidence="3" id="KW-1185">Reference proteome</keyword>
<dbReference type="AlphaFoldDB" id="A0A0F5FKK1"/>
<dbReference type="Proteomes" id="UP000033649">
    <property type="component" value="Unassembled WGS sequence"/>
</dbReference>
<reference evidence="2 3" key="1">
    <citation type="submission" date="2015-03" db="EMBL/GenBank/DDBJ databases">
        <authorList>
            <person name="Hassan Y."/>
            <person name="Lepp D."/>
            <person name="Li X.-Z."/>
            <person name="Zhou T."/>
        </authorList>
    </citation>
    <scope>NUCLEOTIDE SEQUENCE [LARGE SCALE GENOMIC DNA]</scope>
    <source>
        <strain evidence="2 3">IPL18</strain>
    </source>
</reference>